<gene>
    <name evidence="2" type="ORF">CRHIZ90672A_00010666</name>
</gene>
<sequence length="910" mass="103632">MYHWHDPRCTEPNVRVALGTSTPRCHACGAAPDVAALVASRAMTSSTPTVPAEKRIGELDLWWPRVVPYSQPSALLATAAQNRDPPDQGRVAMLPDADLFPERSTPYSATLRANEFRLINLPAVDEYDSPVQLTLEVYDLDDCPEYETASYTWAGEDEDGALCKPVYIGPFWHVLLQTKNCWEMLRSARPWRGTRMIWVDAICINQGNIPERSSQVANMGRLYLNCSRTVVYLGPDVVSPMHGKHPRRHRLHELATGAVKPRFVDSSGTLKTPPPHQLRDLLGRRYFSRIWVIQELLLSQRVSIRVGDVDFWADPAMATYLEASLPGWDWANTPAAWVQHMAKGTLGIKSLQELLRLTSRSQATDPRDRVFGLLGILPDLSSSMKEVGGDSSLPLLGLHADYSLPYQHVFIGLFAYCLINLRQPAILHHAWGPESHRERYPTWVPDWRSRQTWERLFSHPQADRHRFYQIAQTLHVGEDGQAMPELISSPVDLYDLIGPGSEHITAKHSWFHDAQINASTGALSIRLTQYMDLSEPISYITHRDGFGFFAMRKKRFTAFLLCKRRLDKLISTSNSCQLFVLNVDGQILMYLVLQRSFVGGPDTYSLVSTCPQVLIQMPSHRSHNELPILRSLALEDVQYSIFDQLQEVWKILHGLSFDNHDPGFQEQFELQRLFPGVRSGRQIIATLRALYVVLHSDNTNVRETARLSMFEAAYARNISSNLSPRVQDQNLIISFPTAWRDICGLYFQDRRFDSPHATYWWSYRFQGRDPWMPAPIPYETYKRILQSRDQCIEVRLSISRAVLVLALSPGVKALMHAVKNAVNLTRLKNVHVWDILEEMERKWVASIGSSQPNHHAGGDALKVPDSVEEKLEQSRLIGCVYEKHITPDITFRHLRDELGMDGSTKRIIIE</sequence>
<name>A0A9N9YP51_9HYPO</name>
<evidence type="ECO:0000313" key="3">
    <source>
        <dbReference type="Proteomes" id="UP000696573"/>
    </source>
</evidence>
<reference evidence="2" key="1">
    <citation type="submission" date="2021-10" db="EMBL/GenBank/DDBJ databases">
        <authorList>
            <person name="Piombo E."/>
        </authorList>
    </citation>
    <scope>NUCLEOTIDE SEQUENCE</scope>
</reference>
<dbReference type="PANTHER" id="PTHR24148:SF81">
    <property type="entry name" value="HETEROKARYON INCOMPATIBILITY DOMAIN-CONTAINING PROTEIN"/>
    <property type="match status" value="1"/>
</dbReference>
<evidence type="ECO:0000313" key="2">
    <source>
        <dbReference type="EMBL" id="CAH0028420.1"/>
    </source>
</evidence>
<dbReference type="InterPro" id="IPR010730">
    <property type="entry name" value="HET"/>
</dbReference>
<keyword evidence="3" id="KW-1185">Reference proteome</keyword>
<dbReference type="InterPro" id="IPR052895">
    <property type="entry name" value="HetReg/Transcr_Mod"/>
</dbReference>
<dbReference type="Pfam" id="PF06985">
    <property type="entry name" value="HET"/>
    <property type="match status" value="1"/>
</dbReference>
<dbReference type="Proteomes" id="UP000696573">
    <property type="component" value="Unassembled WGS sequence"/>
</dbReference>
<protein>
    <recommendedName>
        <fullName evidence="1">Heterokaryon incompatibility domain-containing protein</fullName>
    </recommendedName>
</protein>
<organism evidence="2 3">
    <name type="scientific">Clonostachys rhizophaga</name>
    <dbReference type="NCBI Taxonomy" id="160324"/>
    <lineage>
        <taxon>Eukaryota</taxon>
        <taxon>Fungi</taxon>
        <taxon>Dikarya</taxon>
        <taxon>Ascomycota</taxon>
        <taxon>Pezizomycotina</taxon>
        <taxon>Sordariomycetes</taxon>
        <taxon>Hypocreomycetidae</taxon>
        <taxon>Hypocreales</taxon>
        <taxon>Bionectriaceae</taxon>
        <taxon>Clonostachys</taxon>
    </lineage>
</organism>
<dbReference type="EMBL" id="CABFNQ020000732">
    <property type="protein sequence ID" value="CAH0028420.1"/>
    <property type="molecule type" value="Genomic_DNA"/>
</dbReference>
<accession>A0A9N9YP51</accession>
<comment type="caution">
    <text evidence="2">The sequence shown here is derived from an EMBL/GenBank/DDBJ whole genome shotgun (WGS) entry which is preliminary data.</text>
</comment>
<feature type="domain" description="Heterokaryon incompatibility" evidence="1">
    <location>
        <begin position="146"/>
        <end position="295"/>
    </location>
</feature>
<dbReference type="PANTHER" id="PTHR24148">
    <property type="entry name" value="ANKYRIN REPEAT DOMAIN-CONTAINING PROTEIN 39 HOMOLOG-RELATED"/>
    <property type="match status" value="1"/>
</dbReference>
<proteinExistence type="predicted"/>
<evidence type="ECO:0000259" key="1">
    <source>
        <dbReference type="Pfam" id="PF06985"/>
    </source>
</evidence>
<dbReference type="AlphaFoldDB" id="A0A9N9YP51"/>
<dbReference type="OrthoDB" id="2157530at2759"/>